<dbReference type="GO" id="GO:0046872">
    <property type="term" value="F:metal ion binding"/>
    <property type="evidence" value="ECO:0007669"/>
    <property type="project" value="UniProtKB-KW"/>
</dbReference>
<feature type="transmembrane region" description="Helical" evidence="4">
    <location>
        <begin position="12"/>
        <end position="32"/>
    </location>
</feature>
<reference evidence="6 7" key="1">
    <citation type="submission" date="2015-09" db="EMBL/GenBank/DDBJ databases">
        <title>Aphanizomenon flos-aquae WA102.</title>
        <authorList>
            <person name="Driscoll C."/>
        </authorList>
    </citation>
    <scope>NUCLEOTIDE SEQUENCE [LARGE SCALE GENOMIC DNA]</scope>
    <source>
        <strain evidence="6">WA102</strain>
    </source>
</reference>
<keyword evidence="4" id="KW-0472">Membrane</keyword>
<keyword evidence="2" id="KW-0378">Hydrolase</keyword>
<feature type="domain" description="NodB homology" evidence="5">
    <location>
        <begin position="104"/>
        <end position="283"/>
    </location>
</feature>
<dbReference type="PATRIC" id="fig|1710896.3.peg.308"/>
<dbReference type="Gene3D" id="3.20.20.370">
    <property type="entry name" value="Glycoside hydrolase/deacetylase"/>
    <property type="match status" value="1"/>
</dbReference>
<dbReference type="GO" id="GO:0005975">
    <property type="term" value="P:carbohydrate metabolic process"/>
    <property type="evidence" value="ECO:0007669"/>
    <property type="project" value="InterPro"/>
</dbReference>
<dbReference type="EMBL" id="LJOW01000174">
    <property type="protein sequence ID" value="OBQ40453.1"/>
    <property type="molecule type" value="Genomic_DNA"/>
</dbReference>
<proteinExistence type="predicted"/>
<dbReference type="PROSITE" id="PS51677">
    <property type="entry name" value="NODB"/>
    <property type="match status" value="1"/>
</dbReference>
<accession>A0A1B7WTH9</accession>
<comment type="caution">
    <text evidence="6">The sequence shown here is derived from an EMBL/GenBank/DDBJ whole genome shotgun (WGS) entry which is preliminary data.</text>
</comment>
<organism evidence="6 7">
    <name type="scientific">Aphanizomenon flos-aquae WA102</name>
    <dbReference type="NCBI Taxonomy" id="1710896"/>
    <lineage>
        <taxon>Bacteria</taxon>
        <taxon>Bacillati</taxon>
        <taxon>Cyanobacteriota</taxon>
        <taxon>Cyanophyceae</taxon>
        <taxon>Nostocales</taxon>
        <taxon>Aphanizomenonaceae</taxon>
        <taxon>Aphanizomenon</taxon>
    </lineage>
</organism>
<dbReference type="AlphaFoldDB" id="A0A1B7WTH9"/>
<name>A0A1B7WTH9_APHFL</name>
<evidence type="ECO:0000256" key="1">
    <source>
        <dbReference type="ARBA" id="ARBA00022723"/>
    </source>
</evidence>
<dbReference type="InterPro" id="IPR002509">
    <property type="entry name" value="NODB_dom"/>
</dbReference>
<sequence>MENNKSFFGTQGILIALVGLTGTLSIALMILFKNKTSDAQSSSVSVEINNTTANIKTQQRLEELKTEMLTSWQQQAQAKGFSTDVPSNFQGIVISEAKLPPEKKVIALTFDDGPWPNTTAKVLDILKKNRIKSTFFVVGQNVKNYPDLTKQIVADGHIIANHTWHHWYHQMNAQAAAYEVANTTDIIYQTTGVRTSLFRPPGGIMNNGVAAYAKNNKYAVIMWSADSMDYSRPAVPRLMNNIFREAKPGGIVLMHDGGGDRSHTVKALPEIISRFRKQGYEFVTVPELLEMQDQYPQLTAKNKSKSPQLQKPKKP</sequence>
<dbReference type="PANTHER" id="PTHR10587">
    <property type="entry name" value="GLYCOSYL TRANSFERASE-RELATED"/>
    <property type="match status" value="1"/>
</dbReference>
<dbReference type="InterPro" id="IPR050248">
    <property type="entry name" value="Polysacc_deacetylase_ArnD"/>
</dbReference>
<dbReference type="GO" id="GO:0016810">
    <property type="term" value="F:hydrolase activity, acting on carbon-nitrogen (but not peptide) bonds"/>
    <property type="evidence" value="ECO:0007669"/>
    <property type="project" value="InterPro"/>
</dbReference>
<evidence type="ECO:0000256" key="2">
    <source>
        <dbReference type="ARBA" id="ARBA00022801"/>
    </source>
</evidence>
<keyword evidence="4" id="KW-1133">Transmembrane helix</keyword>
<keyword evidence="1" id="KW-0479">Metal-binding</keyword>
<feature type="compositionally biased region" description="Low complexity" evidence="3">
    <location>
        <begin position="305"/>
        <end position="315"/>
    </location>
</feature>
<dbReference type="GO" id="GO:0016020">
    <property type="term" value="C:membrane"/>
    <property type="evidence" value="ECO:0007669"/>
    <property type="project" value="TreeGrafter"/>
</dbReference>
<feature type="region of interest" description="Disordered" evidence="3">
    <location>
        <begin position="296"/>
        <end position="315"/>
    </location>
</feature>
<keyword evidence="4" id="KW-0812">Transmembrane</keyword>
<dbReference type="Pfam" id="PF01522">
    <property type="entry name" value="Polysacc_deac_1"/>
    <property type="match status" value="1"/>
</dbReference>
<protein>
    <submittedName>
        <fullName evidence="6">Polysaccharide deacetylase</fullName>
    </submittedName>
</protein>
<evidence type="ECO:0000256" key="3">
    <source>
        <dbReference type="SAM" id="MobiDB-lite"/>
    </source>
</evidence>
<evidence type="ECO:0000313" key="6">
    <source>
        <dbReference type="EMBL" id="OBQ40453.1"/>
    </source>
</evidence>
<evidence type="ECO:0000256" key="4">
    <source>
        <dbReference type="SAM" id="Phobius"/>
    </source>
</evidence>
<gene>
    <name evidence="6" type="ORF">AN484_22380</name>
</gene>
<dbReference type="CDD" id="cd10917">
    <property type="entry name" value="CE4_NodB_like_6s_7s"/>
    <property type="match status" value="1"/>
</dbReference>
<dbReference type="Proteomes" id="UP000092093">
    <property type="component" value="Unassembled WGS sequence"/>
</dbReference>
<evidence type="ECO:0000259" key="5">
    <source>
        <dbReference type="PROSITE" id="PS51677"/>
    </source>
</evidence>
<dbReference type="PANTHER" id="PTHR10587:SF133">
    <property type="entry name" value="CHITIN DEACETYLASE 1-RELATED"/>
    <property type="match status" value="1"/>
</dbReference>
<evidence type="ECO:0000313" key="7">
    <source>
        <dbReference type="Proteomes" id="UP000092093"/>
    </source>
</evidence>
<dbReference type="SUPFAM" id="SSF88713">
    <property type="entry name" value="Glycoside hydrolase/deacetylase"/>
    <property type="match status" value="1"/>
</dbReference>
<dbReference type="InterPro" id="IPR011330">
    <property type="entry name" value="Glyco_hydro/deAcase_b/a-brl"/>
</dbReference>